<evidence type="ECO:0000256" key="2">
    <source>
        <dbReference type="ARBA" id="ARBA00012150"/>
    </source>
</evidence>
<evidence type="ECO:0000256" key="7">
    <source>
        <dbReference type="SAM" id="MobiDB-lite"/>
    </source>
</evidence>
<dbReference type="InterPro" id="IPR036046">
    <property type="entry name" value="Acylphosphatase-like_dom_sf"/>
</dbReference>
<feature type="active site" evidence="5">
    <location>
        <position position="85"/>
    </location>
</feature>
<dbReference type="SUPFAM" id="SSF54975">
    <property type="entry name" value="Acylphosphatase/BLUF domain-like"/>
    <property type="match status" value="1"/>
</dbReference>
<feature type="compositionally biased region" description="Basic and acidic residues" evidence="7">
    <location>
        <begin position="142"/>
        <end position="153"/>
    </location>
</feature>
<dbReference type="EC" id="3.6.1.7" evidence="2 5"/>
<dbReference type="InterPro" id="IPR020456">
    <property type="entry name" value="Acylphosphatase"/>
</dbReference>
<evidence type="ECO:0000313" key="9">
    <source>
        <dbReference type="EMBL" id="CAD7437914.1"/>
    </source>
</evidence>
<dbReference type="PANTHER" id="PTHR10029">
    <property type="entry name" value="ACYLPHOSPHATASE"/>
    <property type="match status" value="1"/>
</dbReference>
<evidence type="ECO:0000256" key="1">
    <source>
        <dbReference type="ARBA" id="ARBA00005614"/>
    </source>
</evidence>
<evidence type="ECO:0000256" key="4">
    <source>
        <dbReference type="ARBA" id="ARBA00047645"/>
    </source>
</evidence>
<proteinExistence type="inferred from homology"/>
<dbReference type="EMBL" id="OD564342">
    <property type="protein sequence ID" value="CAD7437914.1"/>
    <property type="molecule type" value="Genomic_DNA"/>
</dbReference>
<keyword evidence="3 5" id="KW-0378">Hydrolase</keyword>
<comment type="similarity">
    <text evidence="1 6">Belongs to the acylphosphatase family.</text>
</comment>
<organism evidence="9">
    <name type="scientific">Timema bartmani</name>
    <dbReference type="NCBI Taxonomy" id="61472"/>
    <lineage>
        <taxon>Eukaryota</taxon>
        <taxon>Metazoa</taxon>
        <taxon>Ecdysozoa</taxon>
        <taxon>Arthropoda</taxon>
        <taxon>Hexapoda</taxon>
        <taxon>Insecta</taxon>
        <taxon>Pterygota</taxon>
        <taxon>Neoptera</taxon>
        <taxon>Polyneoptera</taxon>
        <taxon>Phasmatodea</taxon>
        <taxon>Timematodea</taxon>
        <taxon>Timematoidea</taxon>
        <taxon>Timematidae</taxon>
        <taxon>Timema</taxon>
    </lineage>
</organism>
<gene>
    <name evidence="9" type="ORF">TBIB3V08_LOCUS516</name>
</gene>
<accession>A0A7R9HW95</accession>
<feature type="active site" evidence="5">
    <location>
        <position position="103"/>
    </location>
</feature>
<evidence type="ECO:0000256" key="5">
    <source>
        <dbReference type="PROSITE-ProRule" id="PRU00520"/>
    </source>
</evidence>
<dbReference type="PROSITE" id="PS51160">
    <property type="entry name" value="ACYLPHOSPHATASE_3"/>
    <property type="match status" value="1"/>
</dbReference>
<dbReference type="Gene3D" id="3.30.70.100">
    <property type="match status" value="1"/>
</dbReference>
<evidence type="ECO:0000259" key="8">
    <source>
        <dbReference type="PROSITE" id="PS51160"/>
    </source>
</evidence>
<dbReference type="PROSITE" id="PS00151">
    <property type="entry name" value="ACYLPHOSPHATASE_2"/>
    <property type="match status" value="1"/>
</dbReference>
<dbReference type="InterPro" id="IPR001792">
    <property type="entry name" value="Acylphosphatase-like_dom"/>
</dbReference>
<evidence type="ECO:0000256" key="3">
    <source>
        <dbReference type="ARBA" id="ARBA00022801"/>
    </source>
</evidence>
<protein>
    <recommendedName>
        <fullName evidence="2 5">acylphosphatase</fullName>
        <ecNumber evidence="2 5">3.6.1.7</ecNumber>
    </recommendedName>
</protein>
<evidence type="ECO:0000256" key="6">
    <source>
        <dbReference type="RuleBase" id="RU004168"/>
    </source>
</evidence>
<name>A0A7R9HW95_9NEOP</name>
<reference evidence="9" key="1">
    <citation type="submission" date="2020-11" db="EMBL/GenBank/DDBJ databases">
        <authorList>
            <person name="Tran Van P."/>
        </authorList>
    </citation>
    <scope>NUCLEOTIDE SEQUENCE</scope>
</reference>
<feature type="domain" description="Acylphosphatase-like" evidence="8">
    <location>
        <begin position="69"/>
        <end position="160"/>
    </location>
</feature>
<dbReference type="GO" id="GO:0003998">
    <property type="term" value="F:acylphosphatase activity"/>
    <property type="evidence" value="ECO:0007669"/>
    <property type="project" value="UniProtKB-EC"/>
</dbReference>
<dbReference type="Pfam" id="PF00708">
    <property type="entry name" value="Acylphosphatase"/>
    <property type="match status" value="1"/>
</dbReference>
<comment type="catalytic activity">
    <reaction evidence="4 5">
        <text>an acyl phosphate + H2O = a carboxylate + phosphate + H(+)</text>
        <dbReference type="Rhea" id="RHEA:14965"/>
        <dbReference type="ChEBI" id="CHEBI:15377"/>
        <dbReference type="ChEBI" id="CHEBI:15378"/>
        <dbReference type="ChEBI" id="CHEBI:29067"/>
        <dbReference type="ChEBI" id="CHEBI:43474"/>
        <dbReference type="ChEBI" id="CHEBI:59918"/>
        <dbReference type="EC" id="3.6.1.7"/>
    </reaction>
</comment>
<feature type="region of interest" description="Disordered" evidence="7">
    <location>
        <begin position="132"/>
        <end position="154"/>
    </location>
</feature>
<sequence>MGTQDGPGNIVSVEFEVFGQVQVCDYLIDNGRGSRLVATQPVRYQAVLINKDERTATNYDELKILNTKSCFLLVKQKIMQGVFFRKNTVLRGRELGLRGWCMNTSEGTVRGAMEGQAGKVAEMKYWLQNTSTSNDGHELEEEMKGADVNERKNNGSRVSRRKKFVLCSGYSSKSLLIISRVHSNTASNILGTSLVMFPSNLLTIMAMADSTSGSRADGTAVRW</sequence>
<dbReference type="PANTHER" id="PTHR10029:SF3">
    <property type="entry name" value="ACYLPHOSPHATASE-RELATED"/>
    <property type="match status" value="1"/>
</dbReference>
<dbReference type="AlphaFoldDB" id="A0A7R9HW95"/>
<dbReference type="InterPro" id="IPR017968">
    <property type="entry name" value="Acylphosphatase_CS"/>
</dbReference>